<evidence type="ECO:0000256" key="4">
    <source>
        <dbReference type="ARBA" id="ARBA00023235"/>
    </source>
</evidence>
<dbReference type="GO" id="GO:0009117">
    <property type="term" value="P:nucleotide metabolic process"/>
    <property type="evidence" value="ECO:0007669"/>
    <property type="project" value="InterPro"/>
</dbReference>
<dbReference type="SUPFAM" id="SSF53649">
    <property type="entry name" value="Alkaline phosphatase-like"/>
    <property type="match status" value="1"/>
</dbReference>
<evidence type="ECO:0000256" key="3">
    <source>
        <dbReference type="ARBA" id="ARBA00023211"/>
    </source>
</evidence>
<reference evidence="6 7" key="1">
    <citation type="submission" date="2020-07" db="EMBL/GenBank/DDBJ databases">
        <title>Alkalicella. sp. LB2 genome.</title>
        <authorList>
            <person name="Postec A."/>
            <person name="Quemeneur M."/>
        </authorList>
    </citation>
    <scope>NUCLEOTIDE SEQUENCE [LARGE SCALE GENOMIC DNA]</scope>
    <source>
        <strain evidence="6 7">LB2</strain>
    </source>
</reference>
<dbReference type="CDD" id="cd16009">
    <property type="entry name" value="PPM"/>
    <property type="match status" value="1"/>
</dbReference>
<evidence type="ECO:0000313" key="7">
    <source>
        <dbReference type="Proteomes" id="UP000516160"/>
    </source>
</evidence>
<dbReference type="Pfam" id="PF01676">
    <property type="entry name" value="Metalloenzyme"/>
    <property type="match status" value="1"/>
</dbReference>
<feature type="domain" description="Metalloenzyme" evidence="5">
    <location>
        <begin position="2"/>
        <end position="386"/>
    </location>
</feature>
<gene>
    <name evidence="6" type="ORF">HYG86_00875</name>
</gene>
<dbReference type="EMBL" id="CP058559">
    <property type="protein sequence ID" value="QNO13426.1"/>
    <property type="molecule type" value="Genomic_DNA"/>
</dbReference>
<evidence type="ECO:0000259" key="5">
    <source>
        <dbReference type="Pfam" id="PF01676"/>
    </source>
</evidence>
<dbReference type="EC" id="5.4.2.7" evidence="6"/>
<dbReference type="InterPro" id="IPR010045">
    <property type="entry name" value="DeoB"/>
</dbReference>
<dbReference type="Gene3D" id="3.30.70.1250">
    <property type="entry name" value="Phosphopentomutase"/>
    <property type="match status" value="1"/>
</dbReference>
<dbReference type="Proteomes" id="UP000516160">
    <property type="component" value="Chromosome"/>
</dbReference>
<dbReference type="InterPro" id="IPR006124">
    <property type="entry name" value="Metalloenzyme"/>
</dbReference>
<accession>A0A7G9W414</accession>
<evidence type="ECO:0000313" key="6">
    <source>
        <dbReference type="EMBL" id="QNO13426.1"/>
    </source>
</evidence>
<dbReference type="RefSeq" id="WP_213167093.1">
    <property type="nucleotide sequence ID" value="NZ_CP058559.1"/>
</dbReference>
<comment type="similarity">
    <text evidence="1">Belongs to the phosphopentomutase family.</text>
</comment>
<dbReference type="AlphaFoldDB" id="A0A7G9W414"/>
<proteinExistence type="inferred from homology"/>
<dbReference type="Gene3D" id="3.40.720.10">
    <property type="entry name" value="Alkaline Phosphatase, subunit A"/>
    <property type="match status" value="1"/>
</dbReference>
<dbReference type="NCBIfam" id="NF009049">
    <property type="entry name" value="PRK12383.1"/>
    <property type="match status" value="1"/>
</dbReference>
<name>A0A7G9W414_ALKCA</name>
<dbReference type="GO" id="GO:0005829">
    <property type="term" value="C:cytosol"/>
    <property type="evidence" value="ECO:0007669"/>
    <property type="project" value="TreeGrafter"/>
</dbReference>
<dbReference type="GO" id="GO:0008973">
    <property type="term" value="F:phosphopentomutase activity"/>
    <property type="evidence" value="ECO:0007669"/>
    <property type="project" value="UniProtKB-EC"/>
</dbReference>
<dbReference type="GO" id="GO:0000287">
    <property type="term" value="F:magnesium ion binding"/>
    <property type="evidence" value="ECO:0007669"/>
    <property type="project" value="InterPro"/>
</dbReference>
<dbReference type="PANTHER" id="PTHR21110">
    <property type="entry name" value="PHOSPHOPENTOMUTASE"/>
    <property type="match status" value="1"/>
</dbReference>
<dbReference type="PANTHER" id="PTHR21110:SF0">
    <property type="entry name" value="PHOSPHOPENTOMUTASE"/>
    <property type="match status" value="1"/>
</dbReference>
<evidence type="ECO:0000256" key="2">
    <source>
        <dbReference type="ARBA" id="ARBA00022723"/>
    </source>
</evidence>
<evidence type="ECO:0000256" key="1">
    <source>
        <dbReference type="ARBA" id="ARBA00010373"/>
    </source>
</evidence>
<dbReference type="PIRSF" id="PIRSF001491">
    <property type="entry name" value="Ppentomutase"/>
    <property type="match status" value="1"/>
</dbReference>
<dbReference type="KEGG" id="acae:HYG86_00875"/>
<keyword evidence="7" id="KW-1185">Reference proteome</keyword>
<keyword evidence="3" id="KW-0464">Manganese</keyword>
<dbReference type="InterPro" id="IPR024052">
    <property type="entry name" value="Phosphopentomutase_DeoB_cap_sf"/>
</dbReference>
<keyword evidence="2" id="KW-0479">Metal-binding</keyword>
<sequence length="398" mass="44162">MKRLILLVIDSLGVGYMDDVAEVRPQDIGANTFKHILDNAVDFNIPTLELLGINNILNHPKLKKTTPVASYGTMNLQHQGADSYAGHQEIMGTYPKAPNIAPFKEYIQEVKNALEQRGYKTIIPDPTQPYIKVEDHIVIADNIETDYGQIYNLTAALDHISFEKVLEIANIVRQIVKVNRVIALGGEAITIKDIENSIETRKDGLTGVNSPKSGVYKKGYNVRHIGYGVNPNTQISTILTENNKEVTLIGKMQDVITCEKATKKPAVETQLVMELILKAMKTTKEGLIAATVQETDLAGHSQDPQKYAEIIMIIDKHLKTIIEKMTTQDTLIITADHGNDPTIGHSQHTREKTPLLLYNKNTKPQNLGTRKTLSDIAATIAHIFNTAPPEHGTPFQNH</sequence>
<organism evidence="6 7">
    <name type="scientific">Alkalicella caledoniensis</name>
    <dbReference type="NCBI Taxonomy" id="2731377"/>
    <lineage>
        <taxon>Bacteria</taxon>
        <taxon>Bacillati</taxon>
        <taxon>Bacillota</taxon>
        <taxon>Clostridia</taxon>
        <taxon>Eubacteriales</taxon>
        <taxon>Proteinivoracaceae</taxon>
        <taxon>Alkalicella</taxon>
    </lineage>
</organism>
<dbReference type="InterPro" id="IPR017850">
    <property type="entry name" value="Alkaline_phosphatase_core_sf"/>
</dbReference>
<keyword evidence="4 6" id="KW-0413">Isomerase</keyword>
<dbReference type="GO" id="GO:0043094">
    <property type="term" value="P:metabolic compound salvage"/>
    <property type="evidence" value="ECO:0007669"/>
    <property type="project" value="InterPro"/>
</dbReference>
<protein>
    <submittedName>
        <fullName evidence="6">Phosphopentomutase</fullName>
        <ecNumber evidence="6">5.4.2.7</ecNumber>
    </submittedName>
</protein>